<dbReference type="InterPro" id="IPR013943">
    <property type="entry name" value="Pet127"/>
</dbReference>
<dbReference type="PANTHER" id="PTHR31014:SF0">
    <property type="entry name" value="MITOCHONDRIAL TRANSLATION SYSTEM COMPONENT PET127-RELATED"/>
    <property type="match status" value="1"/>
</dbReference>
<organism evidence="2 3">
    <name type="scientific">Phialophora macrospora</name>
    <dbReference type="NCBI Taxonomy" id="1851006"/>
    <lineage>
        <taxon>Eukaryota</taxon>
        <taxon>Fungi</taxon>
        <taxon>Dikarya</taxon>
        <taxon>Ascomycota</taxon>
        <taxon>Pezizomycotina</taxon>
        <taxon>Eurotiomycetes</taxon>
        <taxon>Chaetothyriomycetidae</taxon>
        <taxon>Chaetothyriales</taxon>
        <taxon>Herpotrichiellaceae</taxon>
        <taxon>Phialophora</taxon>
    </lineage>
</organism>
<feature type="region of interest" description="Disordered" evidence="1">
    <location>
        <begin position="50"/>
        <end position="100"/>
    </location>
</feature>
<sequence>MLPRSVRHCICPPYRIQHGAWTGVPAVIGISHTPYSGRLFYGNIRRVRTRARRSPVRDSPTSTAEKPDKRIEGLESKTPKENNGLADLSRGDTPAAPVPEKFSLSADQKNELGVFEGFRELMCQTGMDAAEKVMSTTEPMTVDKVIELMNIKPQQKGYSRVASLLKSAYTGRHYTEVDRDLKAIMPFKRGKHPLSKAREGILTRLGFLKQSESGRSASATSEEATSSTVEKKRAAVKTPSSSKTPEVPVPEQQSITFETPSNLLDLTPHELLMADGYGRDDVRRQRSLGTIGTRHGIASKTKSSRAAKQGKIADMKGDRVQVASADNFPLIPFPMETSEVPRLSHDLSRVLFNPGVYQLQDPRSRVWNFDPYLGNLMPVSEFNYDALNRYITSSEDVHLRSVAQAKDKRYIGSTSSMSGVLAHFHFLLSGFRDLNLDHLSRGFEDEGHVNFTRIQKGPTAIFLRYKDGVYAVDADKEFDSANILMSLGRSMEKLLTSDKEEFERYRRTEDATKDAQMKSSHPEAYHYSGLGQFLLRSQLDAYDPRLPGTGMFDLKTRAVAAVRMMVHDHEKGVGYQIKERFGTWESYEREYFDMMRSAFLKYSLQVRMGRMDGIFVAYHNTERLFGFQYVPLPELDFALHGQADRTLGDQEFSLSIQLLDYIFNEATMQHPGQSLRFHFEAREATQVSPQYMYVFAEPVTEEEIVAIQSLKKDEIRAFEDRIFNPGRAKPGGSFEDDADEADDETGADEVESATPDAAMITDSAHQSNAANVAFLDSILGLNINEALASKPKEEPVRGLTEKHAAGDSVATTPDAQASSAPSKPLLAWKLNIRNIVNGLPVLRPENLKESDTWGLQYTLAPLSAAEAQRHYALCKKRRKTALEAPQDTDAAANFYLKRLISMSRSGAQWRQHLDKLDAGRERIVLYGE</sequence>
<dbReference type="PANTHER" id="PTHR31014">
    <property type="entry name" value="MITOCHONDRIAL TRANSLATION SYSTEM COMPONENT PET127-RELATED"/>
    <property type="match status" value="1"/>
</dbReference>
<dbReference type="GO" id="GO:0005740">
    <property type="term" value="C:mitochondrial envelope"/>
    <property type="evidence" value="ECO:0007669"/>
    <property type="project" value="TreeGrafter"/>
</dbReference>
<evidence type="ECO:0000313" key="3">
    <source>
        <dbReference type="Proteomes" id="UP000054266"/>
    </source>
</evidence>
<gene>
    <name evidence="2" type="ORF">PV04_03723</name>
</gene>
<feature type="compositionally biased region" description="Basic and acidic residues" evidence="1">
    <location>
        <begin position="65"/>
        <end position="80"/>
    </location>
</feature>
<dbReference type="GO" id="GO:0000964">
    <property type="term" value="P:mitochondrial RNA 5'-end processing"/>
    <property type="evidence" value="ECO:0007669"/>
    <property type="project" value="TreeGrafter"/>
</dbReference>
<keyword evidence="3" id="KW-1185">Reference proteome</keyword>
<proteinExistence type="predicted"/>
<dbReference type="HOGENOM" id="CLU_003477_0_0_1"/>
<protein>
    <submittedName>
        <fullName evidence="2">Uncharacterized protein</fullName>
    </submittedName>
</protein>
<feature type="compositionally biased region" description="Low complexity" evidence="1">
    <location>
        <begin position="212"/>
        <end position="228"/>
    </location>
</feature>
<feature type="region of interest" description="Disordered" evidence="1">
    <location>
        <begin position="212"/>
        <end position="259"/>
    </location>
</feature>
<dbReference type="AlphaFoldDB" id="A0A0D2D298"/>
<feature type="compositionally biased region" description="Basic and acidic residues" evidence="1">
    <location>
        <begin position="791"/>
        <end position="805"/>
    </location>
</feature>
<accession>A0A0D2D298</accession>
<dbReference type="STRING" id="5601.A0A0D2D298"/>
<dbReference type="Proteomes" id="UP000054266">
    <property type="component" value="Unassembled WGS sequence"/>
</dbReference>
<feature type="compositionally biased region" description="Polar residues" evidence="1">
    <location>
        <begin position="809"/>
        <end position="820"/>
    </location>
</feature>
<feature type="region of interest" description="Disordered" evidence="1">
    <location>
        <begin position="791"/>
        <end position="820"/>
    </location>
</feature>
<evidence type="ECO:0000256" key="1">
    <source>
        <dbReference type="SAM" id="MobiDB-lite"/>
    </source>
</evidence>
<reference evidence="2 3" key="1">
    <citation type="submission" date="2015-01" db="EMBL/GenBank/DDBJ databases">
        <title>The Genome Sequence of Capronia semiimmersa CBS27337.</title>
        <authorList>
            <consortium name="The Broad Institute Genomics Platform"/>
            <person name="Cuomo C."/>
            <person name="de Hoog S."/>
            <person name="Gorbushina A."/>
            <person name="Stielow B."/>
            <person name="Teixiera M."/>
            <person name="Abouelleil A."/>
            <person name="Chapman S.B."/>
            <person name="Priest M."/>
            <person name="Young S.K."/>
            <person name="Wortman J."/>
            <person name="Nusbaum C."/>
            <person name="Birren B."/>
        </authorList>
    </citation>
    <scope>NUCLEOTIDE SEQUENCE [LARGE SCALE GENOMIC DNA]</scope>
    <source>
        <strain evidence="2 3">CBS 27337</strain>
    </source>
</reference>
<feature type="region of interest" description="Disordered" evidence="1">
    <location>
        <begin position="723"/>
        <end position="752"/>
    </location>
</feature>
<dbReference type="EMBL" id="KN846957">
    <property type="protein sequence ID" value="KIW71576.1"/>
    <property type="molecule type" value="Genomic_DNA"/>
</dbReference>
<name>A0A0D2D298_9EURO</name>
<dbReference type="Pfam" id="PF08634">
    <property type="entry name" value="Pet127"/>
    <property type="match status" value="1"/>
</dbReference>
<feature type="compositionally biased region" description="Acidic residues" evidence="1">
    <location>
        <begin position="734"/>
        <end position="751"/>
    </location>
</feature>
<evidence type="ECO:0000313" key="2">
    <source>
        <dbReference type="EMBL" id="KIW71576.1"/>
    </source>
</evidence>